<accession>A0A5C5RXK4</accession>
<organism evidence="1 2">
    <name type="scientific">Tsukamurella conjunctivitidis</name>
    <dbReference type="NCBI Taxonomy" id="2592068"/>
    <lineage>
        <taxon>Bacteria</taxon>
        <taxon>Bacillati</taxon>
        <taxon>Actinomycetota</taxon>
        <taxon>Actinomycetes</taxon>
        <taxon>Mycobacteriales</taxon>
        <taxon>Tsukamurellaceae</taxon>
        <taxon>Tsukamurella</taxon>
    </lineage>
</organism>
<dbReference type="OrthoDB" id="4769534at2"/>
<dbReference type="EMBL" id="VIGX01000013">
    <property type="protein sequence ID" value="TWS27462.1"/>
    <property type="molecule type" value="Genomic_DNA"/>
</dbReference>
<protein>
    <submittedName>
        <fullName evidence="1">Uncharacterized protein</fullName>
    </submittedName>
</protein>
<dbReference type="AlphaFoldDB" id="A0A5C5RXK4"/>
<name>A0A5C5RXK4_9ACTN</name>
<dbReference type="RefSeq" id="WP_146488405.1">
    <property type="nucleotide sequence ID" value="NZ_VIGX01000013.1"/>
</dbReference>
<proteinExistence type="predicted"/>
<comment type="caution">
    <text evidence="1">The sequence shown here is derived from an EMBL/GenBank/DDBJ whole genome shotgun (WGS) entry which is preliminary data.</text>
</comment>
<dbReference type="Proteomes" id="UP000319375">
    <property type="component" value="Unassembled WGS sequence"/>
</dbReference>
<gene>
    <name evidence="1" type="ORF">FK530_18245</name>
</gene>
<evidence type="ECO:0000313" key="2">
    <source>
        <dbReference type="Proteomes" id="UP000319375"/>
    </source>
</evidence>
<keyword evidence="2" id="KW-1185">Reference proteome</keyword>
<sequence>MIGLGTHVVIDVGAGRRVGCRVAAIRHAPFSYVELEPLDGGARRTMPLRVVEALLLAQGPSTPRSA</sequence>
<evidence type="ECO:0000313" key="1">
    <source>
        <dbReference type="EMBL" id="TWS27462.1"/>
    </source>
</evidence>
<reference evidence="1 2" key="1">
    <citation type="submission" date="2019-06" db="EMBL/GenBank/DDBJ databases">
        <title>Tsukamurella conjunctivitidis sp. nov., Tsukamurella assacharolytica sp. nov. and Tsukamurella sputae sp. nov. isolated from patients with conjunctivitis, bacteraemia (lymphoma) and respiratory infection (sputum) in Hong Kong.</title>
        <authorList>
            <person name="Teng J.L.L."/>
            <person name="Lee H.H."/>
            <person name="Fong J.Y.H."/>
            <person name="Fok K.M.N."/>
            <person name="Lau S.K.P."/>
            <person name="Woo P.C.Y."/>
        </authorList>
    </citation>
    <scope>NUCLEOTIDE SEQUENCE [LARGE SCALE GENOMIC DNA]</scope>
    <source>
        <strain evidence="1 2">HKU72</strain>
    </source>
</reference>